<dbReference type="EMBL" id="PJOS01000127">
    <property type="protein sequence ID" value="PKT68123.1"/>
    <property type="molecule type" value="Genomic_DNA"/>
</dbReference>
<proteinExistence type="predicted"/>
<dbReference type="AlphaFoldDB" id="A0A2I0SDW1"/>
<organism evidence="2 3">
    <name type="scientific">Streptomyces populi</name>
    <dbReference type="NCBI Taxonomy" id="2058924"/>
    <lineage>
        <taxon>Bacteria</taxon>
        <taxon>Bacillati</taxon>
        <taxon>Actinomycetota</taxon>
        <taxon>Actinomycetes</taxon>
        <taxon>Kitasatosporales</taxon>
        <taxon>Streptomycetaceae</taxon>
        <taxon>Streptomyces</taxon>
    </lineage>
</organism>
<comment type="caution">
    <text evidence="2">The sequence shown here is derived from an EMBL/GenBank/DDBJ whole genome shotgun (WGS) entry which is preliminary data.</text>
</comment>
<feature type="region of interest" description="Disordered" evidence="1">
    <location>
        <begin position="1"/>
        <end position="67"/>
    </location>
</feature>
<feature type="compositionally biased region" description="Polar residues" evidence="1">
    <location>
        <begin position="45"/>
        <end position="61"/>
    </location>
</feature>
<evidence type="ECO:0000313" key="2">
    <source>
        <dbReference type="EMBL" id="PKT68123.1"/>
    </source>
</evidence>
<keyword evidence="3" id="KW-1185">Reference proteome</keyword>
<protein>
    <submittedName>
        <fullName evidence="2">Uncharacterized protein</fullName>
    </submittedName>
</protein>
<dbReference type="RefSeq" id="WP_103553943.1">
    <property type="nucleotide sequence ID" value="NZ_JBHJSK010000009.1"/>
</dbReference>
<feature type="compositionally biased region" description="Acidic residues" evidence="1">
    <location>
        <begin position="9"/>
        <end position="25"/>
    </location>
</feature>
<accession>A0A2I0SDW1</accession>
<dbReference type="Proteomes" id="UP000236178">
    <property type="component" value="Unassembled WGS sequence"/>
</dbReference>
<gene>
    <name evidence="2" type="ORF">CW362_36705</name>
</gene>
<name>A0A2I0SDW1_9ACTN</name>
<evidence type="ECO:0000313" key="3">
    <source>
        <dbReference type="Proteomes" id="UP000236178"/>
    </source>
</evidence>
<evidence type="ECO:0000256" key="1">
    <source>
        <dbReference type="SAM" id="MobiDB-lite"/>
    </source>
</evidence>
<sequence>MNPFRRNDDEPDDEFEDELEDEPENTEPTTGNHNSGVINYGSAGDIQNQPNARNSRQSMVTASAPETADRWARTMNQLADALAAERNKVTDPGTCEALLGVLRDQQVAQEPDRSAAGAMLNKLRTFCGDANNVLTVISTALGLLGLAAG</sequence>
<reference evidence="2 3" key="1">
    <citation type="submission" date="2017-12" db="EMBL/GenBank/DDBJ databases">
        <title>Streptomyces populusis sp. nov., a novel endophytic actinobacterium isolated from stems of Populus adenopoda Maxim.</title>
        <authorList>
            <person name="Wang Z."/>
        </authorList>
    </citation>
    <scope>NUCLEOTIDE SEQUENCE [LARGE SCALE GENOMIC DNA]</scope>
    <source>
        <strain evidence="2 3">A249</strain>
    </source>
</reference>